<dbReference type="NCBIfam" id="NF005598">
    <property type="entry name" value="PRK07331.1"/>
    <property type="match status" value="1"/>
</dbReference>
<feature type="transmembrane region" description="Helical" evidence="7">
    <location>
        <begin position="140"/>
        <end position="163"/>
    </location>
</feature>
<dbReference type="GO" id="GO:0005886">
    <property type="term" value="C:plasma membrane"/>
    <property type="evidence" value="ECO:0007669"/>
    <property type="project" value="UniProtKB-SubCell"/>
</dbReference>
<keyword evidence="4 7" id="KW-0812">Transmembrane</keyword>
<keyword evidence="2" id="KW-0813">Transport</keyword>
<dbReference type="NCBIfam" id="NF008873">
    <property type="entry name" value="PRK11909.1"/>
    <property type="match status" value="1"/>
</dbReference>
<dbReference type="Pfam" id="PF13190">
    <property type="entry name" value="PDGLE"/>
    <property type="match status" value="1"/>
</dbReference>
<feature type="transmembrane region" description="Helical" evidence="7">
    <location>
        <begin position="242"/>
        <end position="261"/>
    </location>
</feature>
<sequence>MHIPDNYLSPQIDGVLFVAMVPAWLHCARAVRQKLDARHLSFLGMASAFSFLLMMFNVPLPGGTTGHAVGGTLIALMLGPEAACLAVSVALALQALLFGDGGVLAFGANCFNMAVVLPFVGCAIYKFVAGSEPSALRKRIAVVLGAYIGLNAAALCAAVEFGIQPLLFIDAAGAPLYCPYPLAVSLPAMLIPHLLVAGVIEAVATLAILEFVQRVAPDYLIGPAAPAREKSEGVANRSASRVAVPVLLGVLAVATPLGLLAQGTAWGEWSTDELTELAGLSAPPVGMAEGFSFEALLPDYSLAGLPDWVAYIMSAAIGVLVLVIIFKLLAASSNRRVSS</sequence>
<dbReference type="EMBL" id="DVMQ01000006">
    <property type="protein sequence ID" value="HIU23674.1"/>
    <property type="molecule type" value="Genomic_DNA"/>
</dbReference>
<dbReference type="AlphaFoldDB" id="A0A9D1HW66"/>
<evidence type="ECO:0000256" key="2">
    <source>
        <dbReference type="ARBA" id="ARBA00022448"/>
    </source>
</evidence>
<keyword evidence="3" id="KW-1003">Cell membrane</keyword>
<gene>
    <name evidence="9" type="primary">cbiM</name>
    <name evidence="9" type="ORF">IAD17_01965</name>
</gene>
<reference evidence="9" key="2">
    <citation type="journal article" date="2021" name="PeerJ">
        <title>Extensive microbial diversity within the chicken gut microbiome revealed by metagenomics and culture.</title>
        <authorList>
            <person name="Gilroy R."/>
            <person name="Ravi A."/>
            <person name="Getino M."/>
            <person name="Pursley I."/>
            <person name="Horton D.L."/>
            <person name="Alikhan N.F."/>
            <person name="Baker D."/>
            <person name="Gharbi K."/>
            <person name="Hall N."/>
            <person name="Watson M."/>
            <person name="Adriaenssens E.M."/>
            <person name="Foster-Nyarko E."/>
            <person name="Jarju S."/>
            <person name="Secka A."/>
            <person name="Antonio M."/>
            <person name="Oren A."/>
            <person name="Chaudhuri R.R."/>
            <person name="La Ragione R."/>
            <person name="Hildebrand F."/>
            <person name="Pallen M.J."/>
        </authorList>
    </citation>
    <scope>NUCLEOTIDE SEQUENCE</scope>
    <source>
        <strain evidence="9">ChiHjej12B11-29160</strain>
    </source>
</reference>
<comment type="caution">
    <text evidence="9">The sequence shown here is derived from an EMBL/GenBank/DDBJ whole genome shotgun (WGS) entry which is preliminary data.</text>
</comment>
<dbReference type="Pfam" id="PF01891">
    <property type="entry name" value="CbiM"/>
    <property type="match status" value="1"/>
</dbReference>
<dbReference type="PANTHER" id="PTHR34229">
    <property type="entry name" value="METAL TRANSPORT PROTEIN HI_1621-RELATED"/>
    <property type="match status" value="1"/>
</dbReference>
<evidence type="ECO:0000256" key="6">
    <source>
        <dbReference type="ARBA" id="ARBA00023136"/>
    </source>
</evidence>
<evidence type="ECO:0000256" key="5">
    <source>
        <dbReference type="ARBA" id="ARBA00022989"/>
    </source>
</evidence>
<dbReference type="PANTHER" id="PTHR34229:SF1">
    <property type="entry name" value="METAL TRANSPORT PROTEIN HI_1621-RELATED"/>
    <property type="match status" value="1"/>
</dbReference>
<organism evidence="9 10">
    <name type="scientific">Candidatus Coprovicinus avistercoris</name>
    <dbReference type="NCBI Taxonomy" id="2840754"/>
    <lineage>
        <taxon>Bacteria</taxon>
        <taxon>Bacillati</taxon>
        <taxon>Actinomycetota</taxon>
        <taxon>Coriobacteriia</taxon>
        <taxon>Coriobacteriales</taxon>
        <taxon>Coriobacteriaceae</taxon>
        <taxon>Coriobacteriaceae incertae sedis</taxon>
        <taxon>Candidatus Coprovicinus</taxon>
    </lineage>
</organism>
<feature type="transmembrane region" description="Helical" evidence="7">
    <location>
        <begin position="183"/>
        <end position="209"/>
    </location>
</feature>
<reference evidence="9" key="1">
    <citation type="submission" date="2020-10" db="EMBL/GenBank/DDBJ databases">
        <authorList>
            <person name="Gilroy R."/>
        </authorList>
    </citation>
    <scope>NUCLEOTIDE SEQUENCE</scope>
    <source>
        <strain evidence="9">ChiHjej12B11-29160</strain>
    </source>
</reference>
<evidence type="ECO:0000256" key="1">
    <source>
        <dbReference type="ARBA" id="ARBA00004651"/>
    </source>
</evidence>
<proteinExistence type="predicted"/>
<feature type="transmembrane region" description="Helical" evidence="7">
    <location>
        <begin position="103"/>
        <end position="128"/>
    </location>
</feature>
<feature type="transmembrane region" description="Helical" evidence="7">
    <location>
        <begin position="40"/>
        <end position="60"/>
    </location>
</feature>
<dbReference type="InterPro" id="IPR002751">
    <property type="entry name" value="CbiM/NikMN"/>
</dbReference>
<keyword evidence="6 7" id="KW-0472">Membrane</keyword>
<dbReference type="Proteomes" id="UP000824078">
    <property type="component" value="Unassembled WGS sequence"/>
</dbReference>
<evidence type="ECO:0000259" key="8">
    <source>
        <dbReference type="Pfam" id="PF13190"/>
    </source>
</evidence>
<feature type="transmembrane region" description="Helical" evidence="7">
    <location>
        <begin position="72"/>
        <end position="97"/>
    </location>
</feature>
<dbReference type="Gene3D" id="1.10.1760.20">
    <property type="match status" value="1"/>
</dbReference>
<name>A0A9D1HW66_9ACTN</name>
<keyword evidence="5 7" id="KW-1133">Transmembrane helix</keyword>
<evidence type="ECO:0000313" key="10">
    <source>
        <dbReference type="Proteomes" id="UP000824078"/>
    </source>
</evidence>
<feature type="transmembrane region" description="Helical" evidence="7">
    <location>
        <begin position="308"/>
        <end position="330"/>
    </location>
</feature>
<accession>A0A9D1HW66</accession>
<dbReference type="InterPro" id="IPR025937">
    <property type="entry name" value="PDGLE_dom"/>
</dbReference>
<protein>
    <submittedName>
        <fullName evidence="9">Cobalt transporter CbiM</fullName>
    </submittedName>
</protein>
<evidence type="ECO:0000256" key="7">
    <source>
        <dbReference type="SAM" id="Phobius"/>
    </source>
</evidence>
<evidence type="ECO:0000313" key="9">
    <source>
        <dbReference type="EMBL" id="HIU23674.1"/>
    </source>
</evidence>
<evidence type="ECO:0000256" key="4">
    <source>
        <dbReference type="ARBA" id="ARBA00022692"/>
    </source>
</evidence>
<dbReference type="GO" id="GO:0000041">
    <property type="term" value="P:transition metal ion transport"/>
    <property type="evidence" value="ECO:0007669"/>
    <property type="project" value="InterPro"/>
</dbReference>
<feature type="domain" description="PDGLE" evidence="8">
    <location>
        <begin position="241"/>
        <end position="330"/>
    </location>
</feature>
<comment type="subcellular location">
    <subcellularLocation>
        <location evidence="1">Cell membrane</location>
        <topology evidence="1">Multi-pass membrane protein</topology>
    </subcellularLocation>
</comment>
<evidence type="ECO:0000256" key="3">
    <source>
        <dbReference type="ARBA" id="ARBA00022475"/>
    </source>
</evidence>